<name>A0A238IXB7_9RHOB</name>
<dbReference type="NCBIfam" id="NF003740">
    <property type="entry name" value="PRK05337.1"/>
    <property type="match status" value="1"/>
</dbReference>
<dbReference type="Pfam" id="PF00933">
    <property type="entry name" value="Glyco_hydro_3"/>
    <property type="match status" value="1"/>
</dbReference>
<evidence type="ECO:0000259" key="6">
    <source>
        <dbReference type="Pfam" id="PF00933"/>
    </source>
</evidence>
<dbReference type="PANTHER" id="PTHR30480:SF13">
    <property type="entry name" value="BETA-HEXOSAMINIDASE"/>
    <property type="match status" value="1"/>
</dbReference>
<dbReference type="AlphaFoldDB" id="A0A238IXB7"/>
<dbReference type="InterPro" id="IPR050226">
    <property type="entry name" value="NagZ_Beta-hexosaminidase"/>
</dbReference>
<evidence type="ECO:0000313" key="7">
    <source>
        <dbReference type="EMBL" id="SMX22324.1"/>
    </source>
</evidence>
<dbReference type="Gene3D" id="3.20.20.300">
    <property type="entry name" value="Glycoside hydrolase, family 3, N-terminal domain"/>
    <property type="match status" value="1"/>
</dbReference>
<keyword evidence="5 7" id="KW-0326">Glycosidase</keyword>
<dbReference type="InterPro" id="IPR001764">
    <property type="entry name" value="Glyco_hydro_3_N"/>
</dbReference>
<keyword evidence="8" id="KW-1185">Reference proteome</keyword>
<dbReference type="SUPFAM" id="SSF51445">
    <property type="entry name" value="(Trans)glycosidases"/>
    <property type="match status" value="1"/>
</dbReference>
<dbReference type="Proteomes" id="UP000201838">
    <property type="component" value="Unassembled WGS sequence"/>
</dbReference>
<evidence type="ECO:0000256" key="3">
    <source>
        <dbReference type="ARBA" id="ARBA00012663"/>
    </source>
</evidence>
<protein>
    <recommendedName>
        <fullName evidence="3">beta-N-acetylhexosaminidase</fullName>
        <ecNumber evidence="3">3.2.1.52</ecNumber>
    </recommendedName>
</protein>
<dbReference type="EC" id="3.2.1.52" evidence="3"/>
<comment type="catalytic activity">
    <reaction evidence="1">
        <text>Hydrolysis of terminal non-reducing N-acetyl-D-hexosamine residues in N-acetyl-beta-D-hexosaminides.</text>
        <dbReference type="EC" id="3.2.1.52"/>
    </reaction>
</comment>
<dbReference type="GO" id="GO:0004563">
    <property type="term" value="F:beta-N-acetylhexosaminidase activity"/>
    <property type="evidence" value="ECO:0007669"/>
    <property type="project" value="UniProtKB-EC"/>
</dbReference>
<dbReference type="PANTHER" id="PTHR30480">
    <property type="entry name" value="BETA-HEXOSAMINIDASE-RELATED"/>
    <property type="match status" value="1"/>
</dbReference>
<evidence type="ECO:0000313" key="8">
    <source>
        <dbReference type="Proteomes" id="UP000201838"/>
    </source>
</evidence>
<reference evidence="7 8" key="1">
    <citation type="submission" date="2017-05" db="EMBL/GenBank/DDBJ databases">
        <authorList>
            <person name="Song R."/>
            <person name="Chenine A.L."/>
            <person name="Ruprecht R.M."/>
        </authorList>
    </citation>
    <scope>NUCLEOTIDE SEQUENCE [LARGE SCALE GENOMIC DNA]</scope>
    <source>
        <strain evidence="7 8">CECT 8489</strain>
    </source>
</reference>
<dbReference type="InterPro" id="IPR017853">
    <property type="entry name" value="GH"/>
</dbReference>
<evidence type="ECO:0000256" key="5">
    <source>
        <dbReference type="ARBA" id="ARBA00023295"/>
    </source>
</evidence>
<evidence type="ECO:0000256" key="4">
    <source>
        <dbReference type="ARBA" id="ARBA00022801"/>
    </source>
</evidence>
<dbReference type="GO" id="GO:0009254">
    <property type="term" value="P:peptidoglycan turnover"/>
    <property type="evidence" value="ECO:0007669"/>
    <property type="project" value="TreeGrafter"/>
</dbReference>
<dbReference type="RefSeq" id="WP_093972293.1">
    <property type="nucleotide sequence ID" value="NZ_FXXQ01000001.1"/>
</dbReference>
<comment type="similarity">
    <text evidence="2">Belongs to the glycosyl hydrolase 3 family.</text>
</comment>
<dbReference type="EMBL" id="FXXQ01000001">
    <property type="protein sequence ID" value="SMX22324.1"/>
    <property type="molecule type" value="Genomic_DNA"/>
</dbReference>
<accession>A0A238IXB7</accession>
<sequence>MSRGAFTFAPLGPFLTPDEATFFREGDPWGFILFQRNCETPEQLRRLTGDLREAVGWHAPILIDQEGGRVQRMRGPHWREWMPPLDQVEAFEDPGRGVRAMYLRGALIGAELVAHGVDVNCAPSGDIAYPQTHAFLRNRCYGRDAQTVIVMARACAEGLMDAGCLTVLKHAPGHGRAQVDSHKDLPTIEVPLAELKATDFAPFRALADTGMAMTAHIVVPEIDGTAPITQSAAGISYLRQQLGMTGLLMSDDVSMNALAGDVVTRGQAALAAGCDLVLHCNGEAGEMEAIAAGLGRMGPEAAKRADIALAARRTTRDIDIPALEAEFEALMQGA</sequence>
<feature type="domain" description="Glycoside hydrolase family 3 N-terminal" evidence="6">
    <location>
        <begin position="30"/>
        <end position="292"/>
    </location>
</feature>
<organism evidence="7 8">
    <name type="scientific">Boseongicola aestuarii</name>
    <dbReference type="NCBI Taxonomy" id="1470561"/>
    <lineage>
        <taxon>Bacteria</taxon>
        <taxon>Pseudomonadati</taxon>
        <taxon>Pseudomonadota</taxon>
        <taxon>Alphaproteobacteria</taxon>
        <taxon>Rhodobacterales</taxon>
        <taxon>Paracoccaceae</taxon>
        <taxon>Boseongicola</taxon>
    </lineage>
</organism>
<evidence type="ECO:0000256" key="2">
    <source>
        <dbReference type="ARBA" id="ARBA00005336"/>
    </source>
</evidence>
<keyword evidence="4 7" id="KW-0378">Hydrolase</keyword>
<proteinExistence type="inferred from homology"/>
<dbReference type="InterPro" id="IPR036962">
    <property type="entry name" value="Glyco_hydro_3_N_sf"/>
</dbReference>
<evidence type="ECO:0000256" key="1">
    <source>
        <dbReference type="ARBA" id="ARBA00001231"/>
    </source>
</evidence>
<dbReference type="GO" id="GO:0005975">
    <property type="term" value="P:carbohydrate metabolic process"/>
    <property type="evidence" value="ECO:0007669"/>
    <property type="project" value="InterPro"/>
</dbReference>
<gene>
    <name evidence="7" type="primary">nagZ</name>
    <name evidence="7" type="ORF">BOA8489_00416</name>
</gene>
<dbReference type="OrthoDB" id="9786661at2"/>